<evidence type="ECO:0000313" key="3">
    <source>
        <dbReference type="EMBL" id="OQD59399.1"/>
    </source>
</evidence>
<sequence>MDLSIIIVNYKTYELTKNTINSVLETTESSYEIFIVDNNSQDGSYEKLKSYFSHFSNEASNGKINFINNPTNQGFAAANNIAIKKSKGDFILLLNSDTIVKDGSIDDCLKFIKSHNDVGAVGCKILLPNGDLDKSCKRSFPNPKNSFYKLFGFNKIKNSNSDDYNLDNLDDNGIYEVDSLVGAFMLVRKVAINEVGLLDEDYFMYGEDIDWCYRIKSAGWKIIYYGKSEIIHYKGASSKKQKSKLIFEFYRAMYLFYNKHYDKKYSFFTKLSVYLGIIFLLTIKLVFNVFKK</sequence>
<proteinExistence type="predicted"/>
<dbReference type="InterPro" id="IPR029044">
    <property type="entry name" value="Nucleotide-diphossugar_trans"/>
</dbReference>
<feature type="domain" description="Glycosyltransferase 2-like" evidence="2">
    <location>
        <begin position="4"/>
        <end position="124"/>
    </location>
</feature>
<evidence type="ECO:0000259" key="2">
    <source>
        <dbReference type="Pfam" id="PF00535"/>
    </source>
</evidence>
<dbReference type="GO" id="GO:0016740">
    <property type="term" value="F:transferase activity"/>
    <property type="evidence" value="ECO:0007669"/>
    <property type="project" value="UniProtKB-KW"/>
</dbReference>
<dbReference type="Pfam" id="PF00535">
    <property type="entry name" value="Glycos_transf_2"/>
    <property type="match status" value="1"/>
</dbReference>
<dbReference type="CDD" id="cd04186">
    <property type="entry name" value="GT_2_like_c"/>
    <property type="match status" value="1"/>
</dbReference>
<organism evidence="3 4">
    <name type="scientific">Methanobrevibacter arboriphilus JCM 13429 = DSM 1125</name>
    <dbReference type="NCBI Taxonomy" id="1300164"/>
    <lineage>
        <taxon>Archaea</taxon>
        <taxon>Methanobacteriati</taxon>
        <taxon>Methanobacteriota</taxon>
        <taxon>Methanomada group</taxon>
        <taxon>Methanobacteria</taxon>
        <taxon>Methanobacteriales</taxon>
        <taxon>Methanobacteriaceae</taxon>
        <taxon>Methanobrevibacter</taxon>
    </lineage>
</organism>
<keyword evidence="3" id="KW-0808">Transferase</keyword>
<accession>A0A1V6N3Z9</accession>
<dbReference type="Proteomes" id="UP000191661">
    <property type="component" value="Unassembled WGS sequence"/>
</dbReference>
<dbReference type="RefSeq" id="WP_080459635.1">
    <property type="nucleotide sequence ID" value="NZ_JXMW01000003.1"/>
</dbReference>
<dbReference type="OrthoDB" id="46222at2157"/>
<dbReference type="PANTHER" id="PTHR43179:SF7">
    <property type="entry name" value="RHAMNOSYLTRANSFERASE WBBL"/>
    <property type="match status" value="1"/>
</dbReference>
<evidence type="ECO:0000313" key="4">
    <source>
        <dbReference type="Proteomes" id="UP000191661"/>
    </source>
</evidence>
<reference evidence="3 4" key="1">
    <citation type="submission" date="2014-12" db="EMBL/GenBank/DDBJ databases">
        <title>Genome sequence of Methanobrevibacter arboriphilicus DH1, DSM1125.</title>
        <authorList>
            <person name="Poehlein A."/>
            <person name="Thauer R.K."/>
            <person name="Seedorf H."/>
            <person name="Daniel R."/>
        </authorList>
    </citation>
    <scope>NUCLEOTIDE SEQUENCE [LARGE SCALE GENOMIC DNA]</scope>
    <source>
        <strain evidence="3 4">DH1</strain>
    </source>
</reference>
<keyword evidence="4" id="KW-1185">Reference proteome</keyword>
<keyword evidence="1" id="KW-1133">Transmembrane helix</keyword>
<feature type="transmembrane region" description="Helical" evidence="1">
    <location>
        <begin position="271"/>
        <end position="290"/>
    </location>
</feature>
<keyword evidence="1" id="KW-0812">Transmembrane</keyword>
<gene>
    <name evidence="3" type="ORF">MBBAR_3c00540</name>
</gene>
<dbReference type="SUPFAM" id="SSF53448">
    <property type="entry name" value="Nucleotide-diphospho-sugar transferases"/>
    <property type="match status" value="1"/>
</dbReference>
<dbReference type="InterPro" id="IPR001173">
    <property type="entry name" value="Glyco_trans_2-like"/>
</dbReference>
<comment type="caution">
    <text evidence="3">The sequence shown here is derived from an EMBL/GenBank/DDBJ whole genome shotgun (WGS) entry which is preliminary data.</text>
</comment>
<keyword evidence="1" id="KW-0472">Membrane</keyword>
<dbReference type="PANTHER" id="PTHR43179">
    <property type="entry name" value="RHAMNOSYLTRANSFERASE WBBL"/>
    <property type="match status" value="1"/>
</dbReference>
<protein>
    <submittedName>
        <fullName evidence="3">Glycosyltransferase, family 2</fullName>
    </submittedName>
</protein>
<dbReference type="EMBL" id="JXMW01000003">
    <property type="protein sequence ID" value="OQD59399.1"/>
    <property type="molecule type" value="Genomic_DNA"/>
</dbReference>
<name>A0A1V6N3Z9_METAZ</name>
<evidence type="ECO:0000256" key="1">
    <source>
        <dbReference type="SAM" id="Phobius"/>
    </source>
</evidence>
<dbReference type="Gene3D" id="3.90.550.10">
    <property type="entry name" value="Spore Coat Polysaccharide Biosynthesis Protein SpsA, Chain A"/>
    <property type="match status" value="1"/>
</dbReference>
<dbReference type="AlphaFoldDB" id="A0A1V6N3Z9"/>